<evidence type="ECO:0000313" key="2">
    <source>
        <dbReference type="Proteomes" id="UP000095283"/>
    </source>
</evidence>
<dbReference type="WBParaSite" id="Hba_14423">
    <property type="protein sequence ID" value="Hba_14423"/>
    <property type="gene ID" value="Hba_14423"/>
</dbReference>
<dbReference type="Proteomes" id="UP000095283">
    <property type="component" value="Unplaced"/>
</dbReference>
<name>A0A1I7XA78_HETBA</name>
<feature type="region of interest" description="Disordered" evidence="1">
    <location>
        <begin position="25"/>
        <end position="46"/>
    </location>
</feature>
<reference evidence="3" key="1">
    <citation type="submission" date="2016-11" db="UniProtKB">
        <authorList>
            <consortium name="WormBaseParasite"/>
        </authorList>
    </citation>
    <scope>IDENTIFICATION</scope>
</reference>
<protein>
    <submittedName>
        <fullName evidence="3">Hva1_TUDOR domain-containing protein</fullName>
    </submittedName>
</protein>
<proteinExistence type="predicted"/>
<feature type="compositionally biased region" description="Basic and acidic residues" evidence="1">
    <location>
        <begin position="36"/>
        <end position="46"/>
    </location>
</feature>
<evidence type="ECO:0000256" key="1">
    <source>
        <dbReference type="SAM" id="MobiDB-lite"/>
    </source>
</evidence>
<keyword evidence="2" id="KW-1185">Reference proteome</keyword>
<dbReference type="AlphaFoldDB" id="A0A1I7XA78"/>
<evidence type="ECO:0000313" key="3">
    <source>
        <dbReference type="WBParaSite" id="Hba_14423"/>
    </source>
</evidence>
<organism evidence="2 3">
    <name type="scientific">Heterorhabditis bacteriophora</name>
    <name type="common">Entomopathogenic nematode worm</name>
    <dbReference type="NCBI Taxonomy" id="37862"/>
    <lineage>
        <taxon>Eukaryota</taxon>
        <taxon>Metazoa</taxon>
        <taxon>Ecdysozoa</taxon>
        <taxon>Nematoda</taxon>
        <taxon>Chromadorea</taxon>
        <taxon>Rhabditida</taxon>
        <taxon>Rhabditina</taxon>
        <taxon>Rhabditomorpha</taxon>
        <taxon>Strongyloidea</taxon>
        <taxon>Heterorhabditidae</taxon>
        <taxon>Heterorhabditis</taxon>
    </lineage>
</organism>
<accession>A0A1I7XA78</accession>
<sequence length="46" mass="5148">MGQVAWLATGHKKQESVLVKETPAVRSASIENKPPVNEDSREQHYT</sequence>